<dbReference type="PROSITE" id="PS51462">
    <property type="entry name" value="NUDIX"/>
    <property type="match status" value="1"/>
</dbReference>
<keyword evidence="2 5" id="KW-0378">Hydrolase</keyword>
<feature type="domain" description="Nudix hydrolase" evidence="4">
    <location>
        <begin position="15"/>
        <end position="146"/>
    </location>
</feature>
<dbReference type="InterPro" id="IPR015797">
    <property type="entry name" value="NUDIX_hydrolase-like_dom_sf"/>
</dbReference>
<gene>
    <name evidence="5" type="ORF">OG327_28785</name>
</gene>
<evidence type="ECO:0000256" key="3">
    <source>
        <dbReference type="ARBA" id="ARBA00022842"/>
    </source>
</evidence>
<proteinExistence type="predicted"/>
<evidence type="ECO:0000259" key="4">
    <source>
        <dbReference type="PROSITE" id="PS51462"/>
    </source>
</evidence>
<protein>
    <submittedName>
        <fullName evidence="5">NUDIX hydrolase</fullName>
    </submittedName>
</protein>
<evidence type="ECO:0000313" key="5">
    <source>
        <dbReference type="EMBL" id="WTU77006.1"/>
    </source>
</evidence>
<organism evidence="5">
    <name type="scientific">Streptomyces sp. NBC_00049</name>
    <dbReference type="NCBI Taxonomy" id="2903617"/>
    <lineage>
        <taxon>Bacteria</taxon>
        <taxon>Bacillati</taxon>
        <taxon>Actinomycetota</taxon>
        <taxon>Actinomycetes</taxon>
        <taxon>Kitasatosporales</taxon>
        <taxon>Streptomycetaceae</taxon>
        <taxon>Streptomyces</taxon>
    </lineage>
</organism>
<evidence type="ECO:0000256" key="1">
    <source>
        <dbReference type="ARBA" id="ARBA00001946"/>
    </source>
</evidence>
<dbReference type="SUPFAM" id="SSF55811">
    <property type="entry name" value="Nudix"/>
    <property type="match status" value="1"/>
</dbReference>
<dbReference type="GO" id="GO:0016787">
    <property type="term" value="F:hydrolase activity"/>
    <property type="evidence" value="ECO:0007669"/>
    <property type="project" value="UniProtKB-KW"/>
</dbReference>
<name>A0AAU2JWG6_9ACTN</name>
<dbReference type="PANTHER" id="PTHR43046:SF12">
    <property type="entry name" value="GDP-MANNOSE MANNOSYL HYDROLASE"/>
    <property type="match status" value="1"/>
</dbReference>
<comment type="cofactor">
    <cofactor evidence="1">
        <name>Mg(2+)</name>
        <dbReference type="ChEBI" id="CHEBI:18420"/>
    </cofactor>
</comment>
<keyword evidence="3" id="KW-0460">Magnesium</keyword>
<accession>A0AAU2JWG6</accession>
<dbReference type="InterPro" id="IPR000086">
    <property type="entry name" value="NUDIX_hydrolase_dom"/>
</dbReference>
<dbReference type="EMBL" id="CP108264">
    <property type="protein sequence ID" value="WTU77006.1"/>
    <property type="molecule type" value="Genomic_DNA"/>
</dbReference>
<dbReference type="CDD" id="cd18876">
    <property type="entry name" value="NUDIX_Hydrolase"/>
    <property type="match status" value="1"/>
</dbReference>
<dbReference type="Gene3D" id="3.90.79.10">
    <property type="entry name" value="Nucleoside Triphosphate Pyrophosphohydrolase"/>
    <property type="match status" value="1"/>
</dbReference>
<dbReference type="Pfam" id="PF00293">
    <property type="entry name" value="NUDIX"/>
    <property type="match status" value="1"/>
</dbReference>
<evidence type="ECO:0000256" key="2">
    <source>
        <dbReference type="ARBA" id="ARBA00022801"/>
    </source>
</evidence>
<reference evidence="5" key="1">
    <citation type="submission" date="2022-10" db="EMBL/GenBank/DDBJ databases">
        <title>The complete genomes of actinobacterial strains from the NBC collection.</title>
        <authorList>
            <person name="Joergensen T.S."/>
            <person name="Alvarez Arevalo M."/>
            <person name="Sterndorff E.B."/>
            <person name="Faurdal D."/>
            <person name="Vuksanovic O."/>
            <person name="Mourched A.-S."/>
            <person name="Charusanti P."/>
            <person name="Shaw S."/>
            <person name="Blin K."/>
            <person name="Weber T."/>
        </authorList>
    </citation>
    <scope>NUCLEOTIDE SEQUENCE</scope>
    <source>
        <strain evidence="5">NBC_00049</strain>
    </source>
</reference>
<dbReference type="AlphaFoldDB" id="A0AAU2JWG6"/>
<sequence length="166" mass="18110">MTTTDDYATYIASLPRVLAGAAALYRDAEGRVLLVEPNYREGWALPGGTIESDEGESPRTAARRESAEEIGLDLPLGRLLAVDWTVGEERPPIVSYVYDGGVLDADQLDAIKLQEKELISWRLFEPAELAGCLPVWLGRRLEEAYRVVESGAGTVELENGRPPAAP</sequence>
<dbReference type="PANTHER" id="PTHR43046">
    <property type="entry name" value="GDP-MANNOSE MANNOSYL HYDROLASE"/>
    <property type="match status" value="1"/>
</dbReference>